<comment type="caution">
    <text evidence="2">The sequence shown here is derived from an EMBL/GenBank/DDBJ whole genome shotgun (WGS) entry which is preliminary data.</text>
</comment>
<keyword evidence="1" id="KW-0051">Antiviral defense</keyword>
<proteinExistence type="predicted"/>
<dbReference type="NCBIfam" id="TIGR02593">
    <property type="entry name" value="CRISPR_cas5"/>
    <property type="match status" value="1"/>
</dbReference>
<accession>A0A179D2Q1</accession>
<evidence type="ECO:0000256" key="1">
    <source>
        <dbReference type="ARBA" id="ARBA00023118"/>
    </source>
</evidence>
<dbReference type="InterPro" id="IPR021124">
    <property type="entry name" value="CRISPR-assoc_prot_Cas5"/>
</dbReference>
<protein>
    <submittedName>
        <fullName evidence="2">Putative CRISPR-associated protein</fullName>
    </submittedName>
</protein>
<dbReference type="AlphaFoldDB" id="A0A179D2Q1"/>
<dbReference type="GO" id="GO:0051607">
    <property type="term" value="P:defense response to virus"/>
    <property type="evidence" value="ECO:0007669"/>
    <property type="project" value="UniProtKB-KW"/>
</dbReference>
<sequence>MEGLAVTLRAPVASFRRPLDINFQRTLLLPPPTTCLGLAGAALGLSEREVWSRGSPLTSLKVAVLLEPSWVTGGDPAVTRDMWKVLKIKNKKIAERSPYFRELLFFPRYTILFAGDKGLLCRLREAFFDPAYPLSLGREDELARIETVEETNFELGGPLFSGTMIPGDIREMEVRVKLASGMRIEPPTVEVLPLRFEVDKKGVRHPLRRQVFTLIPLGTELELPELESYSFRDRNFVWLNS</sequence>
<dbReference type="InterPro" id="IPR013422">
    <property type="entry name" value="CRISPR-assoc_prot_Cas5_N"/>
</dbReference>
<evidence type="ECO:0000313" key="2">
    <source>
        <dbReference type="EMBL" id="OAQ20071.1"/>
    </source>
</evidence>
<dbReference type="OrthoDB" id="5363158at2"/>
<name>A0A179D2Q1_9BACT</name>
<evidence type="ECO:0000313" key="3">
    <source>
        <dbReference type="Proteomes" id="UP000078390"/>
    </source>
</evidence>
<keyword evidence="3" id="KW-1185">Reference proteome</keyword>
<dbReference type="EMBL" id="LWLG01000016">
    <property type="protein sequence ID" value="OAQ20071.1"/>
    <property type="molecule type" value="Genomic_DNA"/>
</dbReference>
<organism evidence="2 3">
    <name type="scientific">Thermosulfurimonas dismutans</name>
    <dbReference type="NCBI Taxonomy" id="999894"/>
    <lineage>
        <taxon>Bacteria</taxon>
        <taxon>Pseudomonadati</taxon>
        <taxon>Thermodesulfobacteriota</taxon>
        <taxon>Thermodesulfobacteria</taxon>
        <taxon>Thermodesulfobacteriales</taxon>
        <taxon>Thermodesulfobacteriaceae</taxon>
        <taxon>Thermosulfurimonas</taxon>
    </lineage>
</organism>
<dbReference type="Gene3D" id="3.30.70.2660">
    <property type="match status" value="1"/>
</dbReference>
<gene>
    <name evidence="2" type="ORF">TDIS_1796</name>
</gene>
<dbReference type="Proteomes" id="UP000078390">
    <property type="component" value="Unassembled WGS sequence"/>
</dbReference>
<dbReference type="Pfam" id="PF09704">
    <property type="entry name" value="Cas_Cas5d"/>
    <property type="match status" value="1"/>
</dbReference>
<reference evidence="2 3" key="1">
    <citation type="submission" date="2016-04" db="EMBL/GenBank/DDBJ databases">
        <title>Genome analysis of Thermosulfurimonas dismutans, the first thermophilic sulfur-disproportionating bacterium of the phylum Thermodesulfobacteria.</title>
        <authorList>
            <person name="Mardanov A.V."/>
            <person name="Beletsky A.V."/>
            <person name="Kadnikov V.V."/>
            <person name="Slobodkin A.I."/>
            <person name="Ravin N.V."/>
        </authorList>
    </citation>
    <scope>NUCLEOTIDE SEQUENCE [LARGE SCALE GENOMIC DNA]</scope>
    <source>
        <strain evidence="2 3">S95</strain>
    </source>
</reference>
<dbReference type="GO" id="GO:0043571">
    <property type="term" value="P:maintenance of CRISPR repeat elements"/>
    <property type="evidence" value="ECO:0007669"/>
    <property type="project" value="InterPro"/>
</dbReference>
<dbReference type="STRING" id="999894.TDIS_1796"/>
<dbReference type="RefSeq" id="WP_068671470.1">
    <property type="nucleotide sequence ID" value="NZ_LWLG01000016.1"/>
</dbReference>